<accession>A0AAW0F7P6</accession>
<dbReference type="PANTHER" id="PTHR31585:SF51">
    <property type="entry name" value="TRANSPORTER, PUTATIVE-RELATED"/>
    <property type="match status" value="1"/>
</dbReference>
<proteinExistence type="inferred from homology"/>
<name>A0AAW0F7P6_9TRYP</name>
<dbReference type="PANTHER" id="PTHR31585">
    <property type="entry name" value="FOLATE-BIOPTERIN TRANSPORTER 1, CHLOROPLASTIC"/>
    <property type="match status" value="1"/>
</dbReference>
<keyword evidence="5 8" id="KW-1133">Transmembrane helix</keyword>
<gene>
    <name evidence="9" type="ORF">NESM_000226800</name>
</gene>
<dbReference type="AlphaFoldDB" id="A0AAW0F7P6"/>
<sequence length="684" mass="75076">MAQPHYTPNNLPDEEQGGLNRAEAAELTVPLTHDGTAGAVEYVHPEAVSFFAACPWTKHIPLFTQSCKGFGPRGTVSLAACYFFNKGLGNYIVNFSRYAMFRDRFGIDGTRYQRLSTLRTMGWSVKAFSACISDTFALFGYTKRWYCAGSCVAGGAFALAFGLLPAKESSANMGAGFMFLTSFCMANVDILSEGHYSRILRKRPEAGPALVSWIWVFIFIASLLSAAIQGPLSDKKIPQVGLFISAAAQTIAVFFFIFNWYGERFNRIERYEDVLVAAETERQRRLAGTGSDSENSLGAEPDLAAKDLHPEAGGVQLERKGDADFTAEKYGTNAVALADTAEVEEEDMDHSAYIKTLCGGAVEVNKEVFLRNWRLYIYSTVMVSAIVAQCIVTVYGKSHDLAWSSIAVAVSCCGTAFWACNLVTAKAICFVFLDMLLYVQLPGVMDSFYMAPKSCLPDGPHFTYVFYNTVATIIGDIGGIAGVICFSYIFSQRSYWFTFIVTTIIKVLGSVFDIILVKRWNLAIGIPDHAMYIMGDAIVYEVCSQLAWMPLVLLFSRICPRGSESIIYALGAGFSNMGQSMSNTIGSLMIETRWPVKTKGTCDFSNAPMLLLVAHILLPLAVIPLSILLLPRARICDDIDPDGNAVRKDKKKEAAAAPQTGDAPLDDLAGFQEPVYNREREGKR</sequence>
<feature type="transmembrane region" description="Helical" evidence="8">
    <location>
        <begin position="209"/>
        <end position="228"/>
    </location>
</feature>
<feature type="transmembrane region" description="Helical" evidence="8">
    <location>
        <begin position="465"/>
        <end position="489"/>
    </location>
</feature>
<evidence type="ECO:0000256" key="1">
    <source>
        <dbReference type="ARBA" id="ARBA00004141"/>
    </source>
</evidence>
<keyword evidence="10" id="KW-1185">Reference proteome</keyword>
<evidence type="ECO:0000256" key="6">
    <source>
        <dbReference type="ARBA" id="ARBA00023136"/>
    </source>
</evidence>
<protein>
    <submittedName>
        <fullName evidence="9">Pteridine transporter</fullName>
    </submittedName>
</protein>
<dbReference type="InterPro" id="IPR036259">
    <property type="entry name" value="MFS_trans_sf"/>
</dbReference>
<evidence type="ECO:0000256" key="7">
    <source>
        <dbReference type="SAM" id="MobiDB-lite"/>
    </source>
</evidence>
<dbReference type="GO" id="GO:0016020">
    <property type="term" value="C:membrane"/>
    <property type="evidence" value="ECO:0007669"/>
    <property type="project" value="UniProtKB-SubCell"/>
</dbReference>
<feature type="transmembrane region" description="Helical" evidence="8">
    <location>
        <begin position="537"/>
        <end position="555"/>
    </location>
</feature>
<organism evidence="9 10">
    <name type="scientific">Novymonas esmeraldas</name>
    <dbReference type="NCBI Taxonomy" id="1808958"/>
    <lineage>
        <taxon>Eukaryota</taxon>
        <taxon>Discoba</taxon>
        <taxon>Euglenozoa</taxon>
        <taxon>Kinetoplastea</taxon>
        <taxon>Metakinetoplastina</taxon>
        <taxon>Trypanosomatida</taxon>
        <taxon>Trypanosomatidae</taxon>
        <taxon>Novymonas</taxon>
    </lineage>
</organism>
<dbReference type="NCBIfam" id="TIGR00788">
    <property type="entry name" value="fbt"/>
    <property type="match status" value="1"/>
</dbReference>
<evidence type="ECO:0000313" key="9">
    <source>
        <dbReference type="EMBL" id="KAK7201621.1"/>
    </source>
</evidence>
<comment type="similarity">
    <text evidence="2">Belongs to the major facilitator superfamily. Folate-biopterin transporter (TC 2.A.71) family.</text>
</comment>
<dbReference type="Proteomes" id="UP001430356">
    <property type="component" value="Unassembled WGS sequence"/>
</dbReference>
<feature type="transmembrane region" description="Helical" evidence="8">
    <location>
        <begin position="170"/>
        <end position="188"/>
    </location>
</feature>
<feature type="transmembrane region" description="Helical" evidence="8">
    <location>
        <begin position="401"/>
        <end position="420"/>
    </location>
</feature>
<evidence type="ECO:0000313" key="10">
    <source>
        <dbReference type="Proteomes" id="UP001430356"/>
    </source>
</evidence>
<dbReference type="SUPFAM" id="SSF103473">
    <property type="entry name" value="MFS general substrate transporter"/>
    <property type="match status" value="1"/>
</dbReference>
<reference evidence="9 10" key="1">
    <citation type="journal article" date="2021" name="MBio">
        <title>A New Model Trypanosomatid, Novymonas esmeraldas: Genomic Perception of Its 'Candidatus Pandoraea novymonadis' Endosymbiont.</title>
        <authorList>
            <person name="Zakharova A."/>
            <person name="Saura A."/>
            <person name="Butenko A."/>
            <person name="Podesvova L."/>
            <person name="Warmusova S."/>
            <person name="Kostygov A.Y."/>
            <person name="Nenarokova A."/>
            <person name="Lukes J."/>
            <person name="Opperdoes F.R."/>
            <person name="Yurchenko V."/>
        </authorList>
    </citation>
    <scope>NUCLEOTIDE SEQUENCE [LARGE SCALE GENOMIC DNA]</scope>
    <source>
        <strain evidence="9 10">E262AT.01</strain>
    </source>
</reference>
<keyword evidence="4 8" id="KW-0812">Transmembrane</keyword>
<feature type="compositionally biased region" description="Basic and acidic residues" evidence="7">
    <location>
        <begin position="645"/>
        <end position="654"/>
    </location>
</feature>
<feature type="transmembrane region" description="Helical" evidence="8">
    <location>
        <begin position="610"/>
        <end position="630"/>
    </location>
</feature>
<dbReference type="InterPro" id="IPR004324">
    <property type="entry name" value="FBT"/>
</dbReference>
<keyword evidence="6 8" id="KW-0472">Membrane</keyword>
<evidence type="ECO:0000256" key="3">
    <source>
        <dbReference type="ARBA" id="ARBA00022448"/>
    </source>
</evidence>
<feature type="transmembrane region" description="Helical" evidence="8">
    <location>
        <begin position="427"/>
        <end position="445"/>
    </location>
</feature>
<feature type="transmembrane region" description="Helical" evidence="8">
    <location>
        <begin position="145"/>
        <end position="164"/>
    </location>
</feature>
<comment type="caution">
    <text evidence="9">The sequence shown here is derived from an EMBL/GenBank/DDBJ whole genome shotgun (WGS) entry which is preliminary data.</text>
</comment>
<evidence type="ECO:0000256" key="2">
    <source>
        <dbReference type="ARBA" id="ARBA00007015"/>
    </source>
</evidence>
<comment type="subcellular location">
    <subcellularLocation>
        <location evidence="1">Membrane</location>
        <topology evidence="1">Multi-pass membrane protein</topology>
    </subcellularLocation>
</comment>
<evidence type="ECO:0000256" key="5">
    <source>
        <dbReference type="ARBA" id="ARBA00022989"/>
    </source>
</evidence>
<feature type="transmembrane region" description="Helical" evidence="8">
    <location>
        <begin position="496"/>
        <end position="517"/>
    </location>
</feature>
<keyword evidence="3" id="KW-0813">Transport</keyword>
<feature type="region of interest" description="Disordered" evidence="7">
    <location>
        <begin position="642"/>
        <end position="684"/>
    </location>
</feature>
<feature type="transmembrane region" description="Helical" evidence="8">
    <location>
        <begin position="567"/>
        <end position="590"/>
    </location>
</feature>
<dbReference type="InterPro" id="IPR039309">
    <property type="entry name" value="BT1"/>
</dbReference>
<evidence type="ECO:0000256" key="8">
    <source>
        <dbReference type="SAM" id="Phobius"/>
    </source>
</evidence>
<dbReference type="Pfam" id="PF03092">
    <property type="entry name" value="BT1"/>
    <property type="match status" value="1"/>
</dbReference>
<evidence type="ECO:0000256" key="4">
    <source>
        <dbReference type="ARBA" id="ARBA00022692"/>
    </source>
</evidence>
<feature type="transmembrane region" description="Helical" evidence="8">
    <location>
        <begin position="375"/>
        <end position="395"/>
    </location>
</feature>
<feature type="transmembrane region" description="Helical" evidence="8">
    <location>
        <begin position="240"/>
        <end position="261"/>
    </location>
</feature>
<dbReference type="EMBL" id="JAECZO010000018">
    <property type="protein sequence ID" value="KAK7201621.1"/>
    <property type="molecule type" value="Genomic_DNA"/>
</dbReference>